<evidence type="ECO:0000313" key="1">
    <source>
        <dbReference type="EMBL" id="KKM23040.1"/>
    </source>
</evidence>
<organism evidence="1">
    <name type="scientific">marine sediment metagenome</name>
    <dbReference type="NCBI Taxonomy" id="412755"/>
    <lineage>
        <taxon>unclassified sequences</taxon>
        <taxon>metagenomes</taxon>
        <taxon>ecological metagenomes</taxon>
    </lineage>
</organism>
<reference evidence="1" key="1">
    <citation type="journal article" date="2015" name="Nature">
        <title>Complex archaea that bridge the gap between prokaryotes and eukaryotes.</title>
        <authorList>
            <person name="Spang A."/>
            <person name="Saw J.H."/>
            <person name="Jorgensen S.L."/>
            <person name="Zaremba-Niedzwiedzka K."/>
            <person name="Martijn J."/>
            <person name="Lind A.E."/>
            <person name="van Eijk R."/>
            <person name="Schleper C."/>
            <person name="Guy L."/>
            <person name="Ettema T.J."/>
        </authorList>
    </citation>
    <scope>NUCLEOTIDE SEQUENCE</scope>
</reference>
<protein>
    <submittedName>
        <fullName evidence="1">Uncharacterized protein</fullName>
    </submittedName>
</protein>
<accession>A0A0F9L606</accession>
<proteinExistence type="predicted"/>
<sequence length="380" mass="42949">MIPIWFSGAAYLSANPDVAADPYYGQNPWKHFKSTGYIERRTWKGDPRGGEIVIQPTEPEPEPDPTFDVLVPEIQGQSFMSMERLSNGQILVGTYSFPASDSYIYAVGYADPIAKLDVGESVFRIVEDNGYVYVACEYEEIWRSPISDSLSGYDFKFYKKLKAGKQHGAFDVKRLLGQLVFVGGGEIYVDGSGTVKEWGKEDYYVKFAFQCQNTAFVGGYSYKNKCAGWLDSWDAQTWAWKTIGPKYSRFMQAAVSIDQQYIYLVGTNNYRDEHNHNAATLWLYDTLTGSLAPLWNFPGFDYSSCIKITEDGRIFLGLTKGWRSQEPGASLVEWDGKKPHVVDKSDYAELRELAFKDKKIYYTLRTDRVGGAVCEISGVI</sequence>
<comment type="caution">
    <text evidence="1">The sequence shown here is derived from an EMBL/GenBank/DDBJ whole genome shotgun (WGS) entry which is preliminary data.</text>
</comment>
<dbReference type="Gene3D" id="2.120.10.80">
    <property type="entry name" value="Kelch-type beta propeller"/>
    <property type="match status" value="1"/>
</dbReference>
<dbReference type="SUPFAM" id="SSF82171">
    <property type="entry name" value="DPP6 N-terminal domain-like"/>
    <property type="match status" value="1"/>
</dbReference>
<dbReference type="InterPro" id="IPR015915">
    <property type="entry name" value="Kelch-typ_b-propeller"/>
</dbReference>
<gene>
    <name evidence="1" type="ORF">LCGC14_1619190</name>
</gene>
<name>A0A0F9L606_9ZZZZ</name>
<dbReference type="AlphaFoldDB" id="A0A0F9L606"/>
<dbReference type="EMBL" id="LAZR01013208">
    <property type="protein sequence ID" value="KKM23040.1"/>
    <property type="molecule type" value="Genomic_DNA"/>
</dbReference>